<proteinExistence type="predicted"/>
<gene>
    <name evidence="1" type="ORF">HGB44_22765</name>
</gene>
<dbReference type="RefSeq" id="WP_061079195.1">
    <property type="nucleotide sequence ID" value="NZ_JAAXPG010000024.1"/>
</dbReference>
<organism evidence="1 2">
    <name type="scientific">Nocardiopsis alborubida</name>
    <dbReference type="NCBI Taxonomy" id="146802"/>
    <lineage>
        <taxon>Bacteria</taxon>
        <taxon>Bacillati</taxon>
        <taxon>Actinomycetota</taxon>
        <taxon>Actinomycetes</taxon>
        <taxon>Streptosporangiales</taxon>
        <taxon>Nocardiopsidaceae</taxon>
        <taxon>Nocardiopsis</taxon>
    </lineage>
</organism>
<reference evidence="1 2" key="1">
    <citation type="submission" date="2020-04" db="EMBL/GenBank/DDBJ databases">
        <title>MicrobeNet Type strains.</title>
        <authorList>
            <person name="Nicholson A.C."/>
        </authorList>
    </citation>
    <scope>NUCLEOTIDE SEQUENCE [LARGE SCALE GENOMIC DNA]</scope>
    <source>
        <strain evidence="1 2">ATCC 23612</strain>
    </source>
</reference>
<evidence type="ECO:0000313" key="1">
    <source>
        <dbReference type="EMBL" id="NKZ00469.1"/>
    </source>
</evidence>
<dbReference type="EMBL" id="JAAXPG010000024">
    <property type="protein sequence ID" value="NKZ00469.1"/>
    <property type="molecule type" value="Genomic_DNA"/>
</dbReference>
<keyword evidence="2" id="KW-1185">Reference proteome</keyword>
<accession>A0A7X6MIN6</accession>
<sequence length="92" mass="9242">MDVLSGEQRAALTSAAERVHPLGAQEAAVLAALVGSGAALRGADRSAGAEGLADAGLTAVTVEGELAVAPAVRFSLLLEHSPSAQEETEDEY</sequence>
<evidence type="ECO:0000313" key="2">
    <source>
        <dbReference type="Proteomes" id="UP000553209"/>
    </source>
</evidence>
<dbReference type="Proteomes" id="UP000553209">
    <property type="component" value="Unassembled WGS sequence"/>
</dbReference>
<protein>
    <submittedName>
        <fullName evidence="1">Uncharacterized protein</fullName>
    </submittedName>
</protein>
<name>A0A7X6MIN6_9ACTN</name>
<comment type="caution">
    <text evidence="1">The sequence shown here is derived from an EMBL/GenBank/DDBJ whole genome shotgun (WGS) entry which is preliminary data.</text>
</comment>
<dbReference type="AlphaFoldDB" id="A0A7X6MIN6"/>